<feature type="domain" description="Inner membrane protein YgaP-like transmembrane" evidence="1">
    <location>
        <begin position="3"/>
        <end position="68"/>
    </location>
</feature>
<evidence type="ECO:0000259" key="1">
    <source>
        <dbReference type="Pfam" id="PF11127"/>
    </source>
</evidence>
<organism evidence="2 3">
    <name type="scientific">Fodinisporobacter ferrooxydans</name>
    <dbReference type="NCBI Taxonomy" id="2901836"/>
    <lineage>
        <taxon>Bacteria</taxon>
        <taxon>Bacillati</taxon>
        <taxon>Bacillota</taxon>
        <taxon>Bacilli</taxon>
        <taxon>Bacillales</taxon>
        <taxon>Alicyclobacillaceae</taxon>
        <taxon>Fodinisporobacter</taxon>
    </lineage>
</organism>
<accession>A0ABY4CS53</accession>
<dbReference type="RefSeq" id="WP_347438760.1">
    <property type="nucleotide sequence ID" value="NZ_CP089291.1"/>
</dbReference>
<dbReference type="Proteomes" id="UP000830167">
    <property type="component" value="Chromosome"/>
</dbReference>
<reference evidence="2" key="1">
    <citation type="submission" date="2021-12" db="EMBL/GenBank/DDBJ databases">
        <title>Alicyclobacillaceae gen. nov., sp. nov., isolated from chalcocite enrichment system.</title>
        <authorList>
            <person name="Jiang Z."/>
        </authorList>
    </citation>
    <scope>NUCLEOTIDE SEQUENCE</scope>
    <source>
        <strain evidence="2">MYW30-H2</strain>
    </source>
</reference>
<sequence length="91" mass="9848">MIKQNVGTWDAYTRLVIGLTALGCGIGRSVRRRDLTSYFLIAGGAIKVAEGITRVCPLLYSMGISTTEKAEISPTVHLSDKPVETQEAVHD</sequence>
<dbReference type="InterPro" id="IPR021309">
    <property type="entry name" value="YgaP-like_TM"/>
</dbReference>
<proteinExistence type="predicted"/>
<gene>
    <name evidence="2" type="ORF">LSG31_07635</name>
</gene>
<dbReference type="EMBL" id="CP089291">
    <property type="protein sequence ID" value="UOF92076.1"/>
    <property type="molecule type" value="Genomic_DNA"/>
</dbReference>
<name>A0ABY4CS53_9BACL</name>
<protein>
    <submittedName>
        <fullName evidence="2">DUF2892 domain-containing protein</fullName>
    </submittedName>
</protein>
<dbReference type="Pfam" id="PF11127">
    <property type="entry name" value="YgaP-like_TM"/>
    <property type="match status" value="1"/>
</dbReference>
<evidence type="ECO:0000313" key="3">
    <source>
        <dbReference type="Proteomes" id="UP000830167"/>
    </source>
</evidence>
<keyword evidence="3" id="KW-1185">Reference proteome</keyword>
<evidence type="ECO:0000313" key="2">
    <source>
        <dbReference type="EMBL" id="UOF92076.1"/>
    </source>
</evidence>